<accession>A0A2G9SCE9</accession>
<keyword evidence="4" id="KW-1185">Reference proteome</keyword>
<dbReference type="GO" id="GO:0008157">
    <property type="term" value="F:protein phosphatase 1 binding"/>
    <property type="evidence" value="ECO:0007669"/>
    <property type="project" value="TreeGrafter"/>
</dbReference>
<evidence type="ECO:0000313" key="4">
    <source>
        <dbReference type="Proteomes" id="UP000228934"/>
    </source>
</evidence>
<proteinExistence type="predicted"/>
<dbReference type="PANTHER" id="PTHR12307:SF20">
    <property type="entry name" value="PROTEIN PHOSPHATASE 1 REGULATORY SUBUNIT 3E"/>
    <property type="match status" value="1"/>
</dbReference>
<gene>
    <name evidence="3" type="ORF">AB205_0060450</name>
</gene>
<dbReference type="PANTHER" id="PTHR12307">
    <property type="entry name" value="PROTEIN PHOSPHATASE 1 REGULATORY SUBUNIT"/>
    <property type="match status" value="1"/>
</dbReference>
<dbReference type="AlphaFoldDB" id="A0A2G9SCE9"/>
<dbReference type="Gene3D" id="2.60.40.2440">
    <property type="entry name" value="Carbohydrate binding type-21 domain"/>
    <property type="match status" value="1"/>
</dbReference>
<dbReference type="OrthoDB" id="1881at2759"/>
<feature type="compositionally biased region" description="Acidic residues" evidence="1">
    <location>
        <begin position="37"/>
        <end position="47"/>
    </location>
</feature>
<dbReference type="InterPro" id="IPR038175">
    <property type="entry name" value="CBM21_dom_sf"/>
</dbReference>
<dbReference type="Pfam" id="PF03370">
    <property type="entry name" value="CBM_21"/>
    <property type="match status" value="1"/>
</dbReference>
<evidence type="ECO:0000313" key="3">
    <source>
        <dbReference type="EMBL" id="PIO37173.1"/>
    </source>
</evidence>
<evidence type="ECO:0000259" key="2">
    <source>
        <dbReference type="PROSITE" id="PS51159"/>
    </source>
</evidence>
<dbReference type="PROSITE" id="PS51159">
    <property type="entry name" value="CBM21"/>
    <property type="match status" value="1"/>
</dbReference>
<dbReference type="GO" id="GO:0005979">
    <property type="term" value="P:regulation of glycogen biosynthetic process"/>
    <property type="evidence" value="ECO:0007669"/>
    <property type="project" value="TreeGrafter"/>
</dbReference>
<reference evidence="4" key="1">
    <citation type="journal article" date="2017" name="Nat. Commun.">
        <title>The North American bullfrog draft genome provides insight into hormonal regulation of long noncoding RNA.</title>
        <authorList>
            <person name="Hammond S.A."/>
            <person name="Warren R.L."/>
            <person name="Vandervalk B.P."/>
            <person name="Kucuk E."/>
            <person name="Khan H."/>
            <person name="Gibb E.A."/>
            <person name="Pandoh P."/>
            <person name="Kirk H."/>
            <person name="Zhao Y."/>
            <person name="Jones M."/>
            <person name="Mungall A.J."/>
            <person name="Coope R."/>
            <person name="Pleasance S."/>
            <person name="Moore R.A."/>
            <person name="Holt R.A."/>
            <person name="Round J.M."/>
            <person name="Ohora S."/>
            <person name="Walle B.V."/>
            <person name="Veldhoen N."/>
            <person name="Helbing C.C."/>
            <person name="Birol I."/>
        </authorList>
    </citation>
    <scope>NUCLEOTIDE SEQUENCE [LARGE SCALE GENOMIC DNA]</scope>
</reference>
<protein>
    <submittedName>
        <fullName evidence="3">Protein phosphatase 1 regulatory subunit 3E</fullName>
    </submittedName>
</protein>
<sequence length="304" mass="35235">MSCRSRPPTGDIPRNLSYIAGLYERAYYRTARPSLEERDEEEEEEEAASSPGRSTAVKSASAPRRRSRSAPALRVPRTERHRSPETRKRVRFADALGLELESVRHFRREDMPQIPQHVTHRLQRELLEQIGGSCSSKEDVSWCEARHVISPSWVVEPETLEKQTWERSAWDQQTWDQRVCLQNMRCESCFLWGSVRVLDLAYEKRVTVRYTLDGWLSYQETHALYAARLCHGGAGHPSTDLFTFRLPLPPRDQPHLSSLQFAICYQVGNEEFWDNNKGKNYSLNLSGARDSRTQDSENGWIHFI</sequence>
<dbReference type="GO" id="GO:0000164">
    <property type="term" value="C:protein phosphatase type 1 complex"/>
    <property type="evidence" value="ECO:0007669"/>
    <property type="project" value="TreeGrafter"/>
</dbReference>
<name>A0A2G9SCE9_AQUCT</name>
<feature type="region of interest" description="Disordered" evidence="1">
    <location>
        <begin position="33"/>
        <end position="88"/>
    </location>
</feature>
<evidence type="ECO:0000256" key="1">
    <source>
        <dbReference type="SAM" id="MobiDB-lite"/>
    </source>
</evidence>
<feature type="domain" description="CBM21" evidence="2">
    <location>
        <begin position="171"/>
        <end position="284"/>
    </location>
</feature>
<dbReference type="InterPro" id="IPR005036">
    <property type="entry name" value="CBM21_dom"/>
</dbReference>
<dbReference type="InterPro" id="IPR050782">
    <property type="entry name" value="PP1_regulatory_subunit_3"/>
</dbReference>
<feature type="compositionally biased region" description="Basic and acidic residues" evidence="1">
    <location>
        <begin position="76"/>
        <end position="87"/>
    </location>
</feature>
<organism evidence="3 4">
    <name type="scientific">Aquarana catesbeiana</name>
    <name type="common">American bullfrog</name>
    <name type="synonym">Rana catesbeiana</name>
    <dbReference type="NCBI Taxonomy" id="8400"/>
    <lineage>
        <taxon>Eukaryota</taxon>
        <taxon>Metazoa</taxon>
        <taxon>Chordata</taxon>
        <taxon>Craniata</taxon>
        <taxon>Vertebrata</taxon>
        <taxon>Euteleostomi</taxon>
        <taxon>Amphibia</taxon>
        <taxon>Batrachia</taxon>
        <taxon>Anura</taxon>
        <taxon>Neobatrachia</taxon>
        <taxon>Ranoidea</taxon>
        <taxon>Ranidae</taxon>
        <taxon>Aquarana</taxon>
    </lineage>
</organism>
<dbReference type="Proteomes" id="UP000228934">
    <property type="component" value="Unassembled WGS sequence"/>
</dbReference>
<dbReference type="GO" id="GO:2001069">
    <property type="term" value="F:glycogen binding"/>
    <property type="evidence" value="ECO:0007669"/>
    <property type="project" value="TreeGrafter"/>
</dbReference>
<dbReference type="EMBL" id="KV925393">
    <property type="protein sequence ID" value="PIO37173.1"/>
    <property type="molecule type" value="Genomic_DNA"/>
</dbReference>